<dbReference type="RefSeq" id="WP_183394519.1">
    <property type="nucleotide sequence ID" value="NZ_JACIDR010000002.1"/>
</dbReference>
<dbReference type="AlphaFoldDB" id="A0A7W6D0X8"/>
<feature type="non-terminal residue" evidence="1">
    <location>
        <position position="1"/>
    </location>
</feature>
<name>A0A7W6D0X8_9HYPH</name>
<dbReference type="Proteomes" id="UP000528964">
    <property type="component" value="Unassembled WGS sequence"/>
</dbReference>
<evidence type="ECO:0000313" key="2">
    <source>
        <dbReference type="Proteomes" id="UP000528964"/>
    </source>
</evidence>
<accession>A0A7W6D0X8</accession>
<keyword evidence="2" id="KW-1185">Reference proteome</keyword>
<dbReference type="EMBL" id="JACIDR010000002">
    <property type="protein sequence ID" value="MBB3972626.1"/>
    <property type="molecule type" value="Genomic_DNA"/>
</dbReference>
<protein>
    <submittedName>
        <fullName evidence="1">Uncharacterized protein</fullName>
    </submittedName>
</protein>
<gene>
    <name evidence="1" type="ORF">GGR24_001283</name>
</gene>
<evidence type="ECO:0000313" key="1">
    <source>
        <dbReference type="EMBL" id="MBB3972626.1"/>
    </source>
</evidence>
<sequence>RQYTDALPFHGELSVPVMTAFPEKGLYDLEVRIGAARSSIRPYNRYYFQKPAVLMTEGDLGSHVIRHFADPATGDIRLWLE</sequence>
<proteinExistence type="predicted"/>
<organism evidence="1 2">
    <name type="scientific">Hansschlegelia beijingensis</name>
    <dbReference type="NCBI Taxonomy" id="1133344"/>
    <lineage>
        <taxon>Bacteria</taxon>
        <taxon>Pseudomonadati</taxon>
        <taxon>Pseudomonadota</taxon>
        <taxon>Alphaproteobacteria</taxon>
        <taxon>Hyphomicrobiales</taxon>
        <taxon>Methylopilaceae</taxon>
        <taxon>Hansschlegelia</taxon>
    </lineage>
</organism>
<reference evidence="1 2" key="1">
    <citation type="submission" date="2020-08" db="EMBL/GenBank/DDBJ databases">
        <title>Genomic Encyclopedia of Type Strains, Phase IV (KMG-IV): sequencing the most valuable type-strain genomes for metagenomic binning, comparative biology and taxonomic classification.</title>
        <authorList>
            <person name="Goeker M."/>
        </authorList>
    </citation>
    <scope>NUCLEOTIDE SEQUENCE [LARGE SCALE GENOMIC DNA]</scope>
    <source>
        <strain evidence="1 2">DSM 25481</strain>
    </source>
</reference>
<comment type="caution">
    <text evidence="1">The sequence shown here is derived from an EMBL/GenBank/DDBJ whole genome shotgun (WGS) entry which is preliminary data.</text>
</comment>